<dbReference type="KEGG" id="mrub:DEO27_010900"/>
<dbReference type="PANTHER" id="PTHR46558:SF11">
    <property type="entry name" value="HTH-TYPE TRANSCRIPTIONAL REGULATOR XRE"/>
    <property type="match status" value="1"/>
</dbReference>
<dbReference type="Proteomes" id="UP000251402">
    <property type="component" value="Chromosome"/>
</dbReference>
<dbReference type="Pfam" id="PF01381">
    <property type="entry name" value="HTH_3"/>
    <property type="match status" value="1"/>
</dbReference>
<evidence type="ECO:0000313" key="3">
    <source>
        <dbReference type="EMBL" id="QEM10512.1"/>
    </source>
</evidence>
<evidence type="ECO:0000313" key="4">
    <source>
        <dbReference type="Proteomes" id="UP000251402"/>
    </source>
</evidence>
<dbReference type="GO" id="GO:0003677">
    <property type="term" value="F:DNA binding"/>
    <property type="evidence" value="ECO:0007669"/>
    <property type="project" value="UniProtKB-KW"/>
</dbReference>
<proteinExistence type="predicted"/>
<organism evidence="3 4">
    <name type="scientific">Mucilaginibacter rubeus</name>
    <dbReference type="NCBI Taxonomy" id="2027860"/>
    <lineage>
        <taxon>Bacteria</taxon>
        <taxon>Pseudomonadati</taxon>
        <taxon>Bacteroidota</taxon>
        <taxon>Sphingobacteriia</taxon>
        <taxon>Sphingobacteriales</taxon>
        <taxon>Sphingobacteriaceae</taxon>
        <taxon>Mucilaginibacter</taxon>
    </lineage>
</organism>
<gene>
    <name evidence="3" type="ORF">DEO27_010900</name>
</gene>
<dbReference type="PROSITE" id="PS50943">
    <property type="entry name" value="HTH_CROC1"/>
    <property type="match status" value="1"/>
</dbReference>
<dbReference type="InterPro" id="IPR001387">
    <property type="entry name" value="Cro/C1-type_HTH"/>
</dbReference>
<dbReference type="SMART" id="SM00530">
    <property type="entry name" value="HTH_XRE"/>
    <property type="match status" value="1"/>
</dbReference>
<dbReference type="CDD" id="cd00093">
    <property type="entry name" value="HTH_XRE"/>
    <property type="match status" value="1"/>
</dbReference>
<dbReference type="InterPro" id="IPR010982">
    <property type="entry name" value="Lambda_DNA-bd_dom_sf"/>
</dbReference>
<dbReference type="AlphaFoldDB" id="A0A5C1HXC8"/>
<dbReference type="OrthoDB" id="799262at2"/>
<sequence>MPSPKYTETDSELAWFARLLALPVRVYIVRKIIENNNAISKKDICNVPFEMENILKHITELKALGLVKTNGSKLNTIYSVDIALFNRVVGKFVSLFGNLNTVIDLPVIAELPETMQEKEEPVTNATYTASFGELIKRYRRSLKMSQEELGRLVGIDRSELSRIECGKKSPGAEKLPLLSRALKTDIDTLSKEYYSFRIVNLIEESGFSGIVLESALAKMNYLFAAG</sequence>
<keyword evidence="4" id="KW-1185">Reference proteome</keyword>
<dbReference type="EMBL" id="CP043450">
    <property type="protein sequence ID" value="QEM10512.1"/>
    <property type="molecule type" value="Genomic_DNA"/>
</dbReference>
<dbReference type="SUPFAM" id="SSF47413">
    <property type="entry name" value="lambda repressor-like DNA-binding domains"/>
    <property type="match status" value="1"/>
</dbReference>
<feature type="domain" description="HTH cro/C1-type" evidence="2">
    <location>
        <begin position="135"/>
        <end position="189"/>
    </location>
</feature>
<dbReference type="Gene3D" id="1.10.260.40">
    <property type="entry name" value="lambda repressor-like DNA-binding domains"/>
    <property type="match status" value="1"/>
</dbReference>
<evidence type="ECO:0000256" key="1">
    <source>
        <dbReference type="ARBA" id="ARBA00023125"/>
    </source>
</evidence>
<dbReference type="PANTHER" id="PTHR46558">
    <property type="entry name" value="TRACRIPTIONAL REGULATORY PROTEIN-RELATED-RELATED"/>
    <property type="match status" value="1"/>
</dbReference>
<reference evidence="3" key="1">
    <citation type="submission" date="2019-08" db="EMBL/GenBank/DDBJ databases">
        <title>Comparative genome analysis confer to the adaptation heavy metal polluted environment.</title>
        <authorList>
            <person name="Li Y."/>
        </authorList>
    </citation>
    <scope>NUCLEOTIDE SEQUENCE [LARGE SCALE GENOMIC DNA]</scope>
    <source>
        <strain evidence="3">P1</strain>
    </source>
</reference>
<accession>A0A5C1HXC8</accession>
<keyword evidence="1" id="KW-0238">DNA-binding</keyword>
<name>A0A5C1HXC8_9SPHI</name>
<evidence type="ECO:0000259" key="2">
    <source>
        <dbReference type="PROSITE" id="PS50943"/>
    </source>
</evidence>
<dbReference type="RefSeq" id="WP_112566493.1">
    <property type="nucleotide sequence ID" value="NZ_CP043450.1"/>
</dbReference>
<protein>
    <submittedName>
        <fullName evidence="3">Helix-turn-helix transcriptional regulator</fullName>
    </submittedName>
</protein>